<dbReference type="EMBL" id="RQGD01000025">
    <property type="protein sequence ID" value="TGL59190.1"/>
    <property type="molecule type" value="Genomic_DNA"/>
</dbReference>
<dbReference type="AlphaFoldDB" id="A0A4R9K2U4"/>
<proteinExistence type="predicted"/>
<name>A0A4R9K2U4_9LEPT</name>
<protein>
    <submittedName>
        <fullName evidence="2">Transcriptional regulator</fullName>
    </submittedName>
</protein>
<evidence type="ECO:0000313" key="2">
    <source>
        <dbReference type="EMBL" id="TGL59190.1"/>
    </source>
</evidence>
<dbReference type="OrthoDB" id="339619at2"/>
<dbReference type="Gene3D" id="3.40.50.1820">
    <property type="entry name" value="alpha/beta hydrolase"/>
    <property type="match status" value="1"/>
</dbReference>
<keyword evidence="3" id="KW-1185">Reference proteome</keyword>
<accession>A0A4R9K2U4</accession>
<gene>
    <name evidence="2" type="ORF">EHQ58_09785</name>
</gene>
<dbReference type="Proteomes" id="UP000297693">
    <property type="component" value="Unassembled WGS sequence"/>
</dbReference>
<reference evidence="2" key="1">
    <citation type="journal article" date="2019" name="PLoS Negl. Trop. Dis.">
        <title>Revisiting the worldwide diversity of Leptospira species in the environment.</title>
        <authorList>
            <person name="Vincent A.T."/>
            <person name="Schiettekatte O."/>
            <person name="Bourhy P."/>
            <person name="Veyrier F.J."/>
            <person name="Picardeau M."/>
        </authorList>
    </citation>
    <scope>NUCLEOTIDE SEQUENCE [LARGE SCALE GENOMIC DNA]</scope>
    <source>
        <strain evidence="2">201702476</strain>
    </source>
</reference>
<dbReference type="SUPFAM" id="SSF53474">
    <property type="entry name" value="alpha/beta-Hydrolases"/>
    <property type="match status" value="1"/>
</dbReference>
<sequence length="348" mass="39326">MKKLSHWKMSLDFLLGLQNNNDLLPDVKEIQIPVKNSILKADLYQPKLNSKGTIMTINGLAPLGHRDPRFIIVNKSLCKIGYTVVSPFYEEICNFKISLRNIEDIKDSISYVSKQSEFTKTGKVSLFAPSFSGSLSLIAATDAEINERINAICTIGAFGNVETVIRNLFANQELDAYGRMILLLNFLPISIGENENLFRALTLAILDNYHKSNEATLGPHYHSMKKEDQLLFDRLKNDTEFRMYHWNQIVQNGGESRVLLTALSVIEYIDKMKIPTLLVHGIKDDVVPSSESLLLYKELRKRQIKSKLCITSLISHGDTGFSLKTLIEFPTIIDAFSFFFANATDLNP</sequence>
<evidence type="ECO:0000259" key="1">
    <source>
        <dbReference type="Pfam" id="PF00326"/>
    </source>
</evidence>
<evidence type="ECO:0000313" key="3">
    <source>
        <dbReference type="Proteomes" id="UP000297693"/>
    </source>
</evidence>
<comment type="caution">
    <text evidence="2">The sequence shown here is derived from an EMBL/GenBank/DDBJ whole genome shotgun (WGS) entry which is preliminary data.</text>
</comment>
<feature type="domain" description="Peptidase S9 prolyl oligopeptidase catalytic" evidence="1">
    <location>
        <begin position="252"/>
        <end position="316"/>
    </location>
</feature>
<dbReference type="RefSeq" id="WP_135623716.1">
    <property type="nucleotide sequence ID" value="NZ_RQGD01000025.1"/>
</dbReference>
<dbReference type="InterPro" id="IPR001375">
    <property type="entry name" value="Peptidase_S9_cat"/>
</dbReference>
<dbReference type="Pfam" id="PF00326">
    <property type="entry name" value="Peptidase_S9"/>
    <property type="match status" value="1"/>
</dbReference>
<dbReference type="InterPro" id="IPR029058">
    <property type="entry name" value="AB_hydrolase_fold"/>
</dbReference>
<organism evidence="2 3">
    <name type="scientific">Leptospira ognonensis</name>
    <dbReference type="NCBI Taxonomy" id="2484945"/>
    <lineage>
        <taxon>Bacteria</taxon>
        <taxon>Pseudomonadati</taxon>
        <taxon>Spirochaetota</taxon>
        <taxon>Spirochaetia</taxon>
        <taxon>Leptospirales</taxon>
        <taxon>Leptospiraceae</taxon>
        <taxon>Leptospira</taxon>
    </lineage>
</organism>